<name>A0A7E4VKU3_PANRE</name>
<protein>
    <submittedName>
        <fullName evidence="6">NR LBD domain-containing protein</fullName>
    </submittedName>
</protein>
<dbReference type="Gene3D" id="1.10.565.10">
    <property type="entry name" value="Retinoid X Receptor"/>
    <property type="match status" value="1"/>
</dbReference>
<proteinExistence type="predicted"/>
<accession>A0A7E4VKU3</accession>
<dbReference type="Proteomes" id="UP000492821">
    <property type="component" value="Unassembled WGS sequence"/>
</dbReference>
<sequence>MPKAPVSFKLPDVFENLRKGYSNLNAQRKVLYEGNPSDTSPGNNELKYRELENLNVCVTELYALEPKLIHNFVDTNPFLQTLTNDEKQQIVNHLVSNMHALEGPYFSWRFSEYKEDDFWVMPNKTYVNMSSLQKYFNCNCGVLKGIQVDLQTVTRLFQVTFTLLTKVVNQYIAPMNPAFDELLFLIGLKLYDPSIQNISNNTRQRLQALRNYLIDEMAVTYKKMRLNADQRLKSLLVVSRGIEEYTHRIREDMLLFRCFNFTARGDKMIDKVWGIPGDF</sequence>
<dbReference type="PANTHER" id="PTHR46011">
    <property type="entry name" value="NUCLEAR HORMONE RECEPTOR FAMILY MEMBER NHR-86-RELATED"/>
    <property type="match status" value="1"/>
</dbReference>
<dbReference type="InterPro" id="IPR035500">
    <property type="entry name" value="NHR-like_dom_sf"/>
</dbReference>
<dbReference type="AlphaFoldDB" id="A0A7E4VKU3"/>
<evidence type="ECO:0000259" key="4">
    <source>
        <dbReference type="Pfam" id="PF00104"/>
    </source>
</evidence>
<dbReference type="Pfam" id="PF00104">
    <property type="entry name" value="Hormone_recep"/>
    <property type="match status" value="1"/>
</dbReference>
<keyword evidence="5" id="KW-1185">Reference proteome</keyword>
<dbReference type="SUPFAM" id="SSF48508">
    <property type="entry name" value="Nuclear receptor ligand-binding domain"/>
    <property type="match status" value="1"/>
</dbReference>
<reference evidence="6" key="2">
    <citation type="submission" date="2020-10" db="UniProtKB">
        <authorList>
            <consortium name="WormBaseParasite"/>
        </authorList>
    </citation>
    <scope>IDENTIFICATION</scope>
</reference>
<keyword evidence="3" id="KW-0675">Receptor</keyword>
<dbReference type="InterPro" id="IPR000536">
    <property type="entry name" value="Nucl_hrmn_rcpt_lig-bd"/>
</dbReference>
<evidence type="ECO:0000256" key="2">
    <source>
        <dbReference type="ARBA" id="ARBA00023163"/>
    </source>
</evidence>
<feature type="domain" description="NR LBD" evidence="4">
    <location>
        <begin position="67"/>
        <end position="259"/>
    </location>
</feature>
<organism evidence="5 6">
    <name type="scientific">Panagrellus redivivus</name>
    <name type="common">Microworm</name>
    <dbReference type="NCBI Taxonomy" id="6233"/>
    <lineage>
        <taxon>Eukaryota</taxon>
        <taxon>Metazoa</taxon>
        <taxon>Ecdysozoa</taxon>
        <taxon>Nematoda</taxon>
        <taxon>Chromadorea</taxon>
        <taxon>Rhabditida</taxon>
        <taxon>Tylenchina</taxon>
        <taxon>Panagrolaimomorpha</taxon>
        <taxon>Panagrolaimoidea</taxon>
        <taxon>Panagrolaimidae</taxon>
        <taxon>Panagrellus</taxon>
    </lineage>
</organism>
<dbReference type="PANTHER" id="PTHR46011:SF16">
    <property type="entry name" value="NUCLEAR HORMONE RECEPTOR FAMILY MEMBER NHR-66"/>
    <property type="match status" value="1"/>
</dbReference>
<evidence type="ECO:0000313" key="5">
    <source>
        <dbReference type="Proteomes" id="UP000492821"/>
    </source>
</evidence>
<evidence type="ECO:0000256" key="3">
    <source>
        <dbReference type="ARBA" id="ARBA00023170"/>
    </source>
</evidence>
<evidence type="ECO:0000256" key="1">
    <source>
        <dbReference type="ARBA" id="ARBA00023015"/>
    </source>
</evidence>
<keyword evidence="1" id="KW-0805">Transcription regulation</keyword>
<dbReference type="WBParaSite" id="Pan_g21725.t1">
    <property type="protein sequence ID" value="Pan_g21725.t1"/>
    <property type="gene ID" value="Pan_g21725"/>
</dbReference>
<keyword evidence="2" id="KW-0804">Transcription</keyword>
<reference evidence="5" key="1">
    <citation type="journal article" date="2013" name="Genetics">
        <title>The draft genome and transcriptome of Panagrellus redivivus are shaped by the harsh demands of a free-living lifestyle.</title>
        <authorList>
            <person name="Srinivasan J."/>
            <person name="Dillman A.R."/>
            <person name="Macchietto M.G."/>
            <person name="Heikkinen L."/>
            <person name="Lakso M."/>
            <person name="Fracchia K.M."/>
            <person name="Antoshechkin I."/>
            <person name="Mortazavi A."/>
            <person name="Wong G."/>
            <person name="Sternberg P.W."/>
        </authorList>
    </citation>
    <scope>NUCLEOTIDE SEQUENCE [LARGE SCALE GENOMIC DNA]</scope>
    <source>
        <strain evidence="5">MT8872</strain>
    </source>
</reference>
<evidence type="ECO:0000313" key="6">
    <source>
        <dbReference type="WBParaSite" id="Pan_g21725.t1"/>
    </source>
</evidence>